<protein>
    <submittedName>
        <fullName evidence="2">Uncharacterized protein</fullName>
    </submittedName>
</protein>
<name>A0ABR1PI25_DIAER</name>
<accession>A0ABR1PI25</accession>
<organism evidence="2 3">
    <name type="scientific">Diaporthe eres</name>
    <name type="common">Phomopsis oblonga</name>
    <dbReference type="NCBI Taxonomy" id="83184"/>
    <lineage>
        <taxon>Eukaryota</taxon>
        <taxon>Fungi</taxon>
        <taxon>Dikarya</taxon>
        <taxon>Ascomycota</taxon>
        <taxon>Pezizomycotina</taxon>
        <taxon>Sordariomycetes</taxon>
        <taxon>Sordariomycetidae</taxon>
        <taxon>Diaporthales</taxon>
        <taxon>Diaporthaceae</taxon>
        <taxon>Diaporthe</taxon>
        <taxon>Diaporthe eres species complex</taxon>
    </lineage>
</organism>
<reference evidence="2 3" key="1">
    <citation type="submission" date="2024-02" db="EMBL/GenBank/DDBJ databases">
        <title>De novo assembly and annotation of 12 fungi associated with fruit tree decline syndrome in Ontario, Canada.</title>
        <authorList>
            <person name="Sulman M."/>
            <person name="Ellouze W."/>
            <person name="Ilyukhin E."/>
        </authorList>
    </citation>
    <scope>NUCLEOTIDE SEQUENCE [LARGE SCALE GENOMIC DNA]</scope>
    <source>
        <strain evidence="2 3">M169</strain>
    </source>
</reference>
<comment type="caution">
    <text evidence="2">The sequence shown here is derived from an EMBL/GenBank/DDBJ whole genome shotgun (WGS) entry which is preliminary data.</text>
</comment>
<proteinExistence type="predicted"/>
<feature type="region of interest" description="Disordered" evidence="1">
    <location>
        <begin position="350"/>
        <end position="375"/>
    </location>
</feature>
<dbReference type="Proteomes" id="UP001430848">
    <property type="component" value="Unassembled WGS sequence"/>
</dbReference>
<keyword evidence="3" id="KW-1185">Reference proteome</keyword>
<evidence type="ECO:0000313" key="3">
    <source>
        <dbReference type="Proteomes" id="UP001430848"/>
    </source>
</evidence>
<feature type="compositionally biased region" description="Basic and acidic residues" evidence="1">
    <location>
        <begin position="359"/>
        <end position="375"/>
    </location>
</feature>
<sequence length="467" mass="53241">MQAPDSGSRLKAHRDRFKTLPGEIQDQILTDVLCAFPRPETTDAANDGKYIGEYSKLALMPWRIDTRILGYPDPEVRARARRLMFMTNQFIYIKSESVNLRPIFHAAQVPIAALGLGPYARWRVEELSEFFILTHQIERLGGVYSSITSTAKPWGRAHQSLERLDLTVHGRPRLQEFVILRRDLPLFCRALDGADSGYHRFGPCTVHRLTVHDNTINEDIPSLYPSNFLQPYLDTLRGFENFIIQGKIKTNVARDMERRVSGQVATPQPEDILEDVNRQMSQAEEYLNLDRPIQAAHTYARASQGLVWLYSKGILPSGAKGSPCPKLAELFFELDLRQAEAWLTVMQKRHDAANGAPRSKPDEAQPRGDDFEDRGDPAKYSSLVDLVHSTVIRQIPPPLEHTPSLHQTGTQLYHTAKADRLGNRGSIFTWININNALRMAPDDDEIRREAELIHRRMAPWSLRWIPE</sequence>
<dbReference type="EMBL" id="JAKNSF020000008">
    <property type="protein sequence ID" value="KAK7737212.1"/>
    <property type="molecule type" value="Genomic_DNA"/>
</dbReference>
<evidence type="ECO:0000256" key="1">
    <source>
        <dbReference type="SAM" id="MobiDB-lite"/>
    </source>
</evidence>
<gene>
    <name evidence="2" type="ORF">SLS63_003003</name>
</gene>
<evidence type="ECO:0000313" key="2">
    <source>
        <dbReference type="EMBL" id="KAK7737212.1"/>
    </source>
</evidence>